<proteinExistence type="predicted"/>
<name>A0ABW5X7U7_9FLAO</name>
<accession>A0ABW5X7U7</accession>
<dbReference type="EMBL" id="JBHUOJ010000022">
    <property type="protein sequence ID" value="MFD2833739.1"/>
    <property type="molecule type" value="Genomic_DNA"/>
</dbReference>
<sequence length="71" mass="8148">MANRFINPISIGLWEYDKKSQNSINYKGFAWQGLEDWGVPAYISQTELDELKALTNIVTHDSYSSDCNGRF</sequence>
<organism evidence="1 2">
    <name type="scientific">Christiangramia antarctica</name>
    <dbReference type="NCBI Taxonomy" id="2058158"/>
    <lineage>
        <taxon>Bacteria</taxon>
        <taxon>Pseudomonadati</taxon>
        <taxon>Bacteroidota</taxon>
        <taxon>Flavobacteriia</taxon>
        <taxon>Flavobacteriales</taxon>
        <taxon>Flavobacteriaceae</taxon>
        <taxon>Christiangramia</taxon>
    </lineage>
</organism>
<gene>
    <name evidence="1" type="ORF">ACFSYS_10600</name>
</gene>
<dbReference type="Proteomes" id="UP001597438">
    <property type="component" value="Unassembled WGS sequence"/>
</dbReference>
<dbReference type="RefSeq" id="WP_251742827.1">
    <property type="nucleotide sequence ID" value="NZ_JBHUOJ010000022.1"/>
</dbReference>
<reference evidence="2" key="1">
    <citation type="journal article" date="2019" name="Int. J. Syst. Evol. Microbiol.">
        <title>The Global Catalogue of Microorganisms (GCM) 10K type strain sequencing project: providing services to taxonomists for standard genome sequencing and annotation.</title>
        <authorList>
            <consortium name="The Broad Institute Genomics Platform"/>
            <consortium name="The Broad Institute Genome Sequencing Center for Infectious Disease"/>
            <person name="Wu L."/>
            <person name="Ma J."/>
        </authorList>
    </citation>
    <scope>NUCLEOTIDE SEQUENCE [LARGE SCALE GENOMIC DNA]</scope>
    <source>
        <strain evidence="2">KCTC 52925</strain>
    </source>
</reference>
<evidence type="ECO:0000313" key="2">
    <source>
        <dbReference type="Proteomes" id="UP001597438"/>
    </source>
</evidence>
<keyword evidence="2" id="KW-1185">Reference proteome</keyword>
<evidence type="ECO:0000313" key="1">
    <source>
        <dbReference type="EMBL" id="MFD2833739.1"/>
    </source>
</evidence>
<comment type="caution">
    <text evidence="1">The sequence shown here is derived from an EMBL/GenBank/DDBJ whole genome shotgun (WGS) entry which is preliminary data.</text>
</comment>
<protein>
    <submittedName>
        <fullName evidence="1">Uncharacterized protein</fullName>
    </submittedName>
</protein>